<reference evidence="6 7" key="1">
    <citation type="submission" date="2019-03" db="EMBL/GenBank/DDBJ databases">
        <title>Genomic Encyclopedia of Type Strains, Phase IV (KMG-IV): sequencing the most valuable type-strain genomes for metagenomic binning, comparative biology and taxonomic classification.</title>
        <authorList>
            <person name="Goeker M."/>
        </authorList>
    </citation>
    <scope>NUCLEOTIDE SEQUENCE [LARGE SCALE GENOMIC DNA]</scope>
    <source>
        <strain evidence="6 7">DSM 654</strain>
    </source>
</reference>
<evidence type="ECO:0000313" key="7">
    <source>
        <dbReference type="Proteomes" id="UP000295110"/>
    </source>
</evidence>
<evidence type="ECO:0000256" key="4">
    <source>
        <dbReference type="ARBA" id="ARBA00023136"/>
    </source>
</evidence>
<evidence type="ECO:0000313" key="6">
    <source>
        <dbReference type="EMBL" id="TCV03557.1"/>
    </source>
</evidence>
<keyword evidence="4 5" id="KW-0472">Membrane</keyword>
<accession>A0A4R3VDX1</accession>
<feature type="transmembrane region" description="Helical" evidence="5">
    <location>
        <begin position="12"/>
        <end position="33"/>
    </location>
</feature>
<dbReference type="GO" id="GO:0005886">
    <property type="term" value="C:plasma membrane"/>
    <property type="evidence" value="ECO:0007669"/>
    <property type="project" value="UniProtKB-SubCell"/>
</dbReference>
<dbReference type="PANTHER" id="PTHR43701:SF2">
    <property type="entry name" value="MEMBRANE TRANSPORTER PROTEIN YJNA-RELATED"/>
    <property type="match status" value="1"/>
</dbReference>
<sequence length="264" mass="27146">MAPPPGATVLDGIAIASGLGVGLIVGITGVGGGSLMTPLLLSVFRLNPAVAIGTDLWFASLTKMSGSVAHARHGHVNWPIARRLLTGSVPASLFTVALMHLSGVSKGWASALTFSLGIALLLTAVVVAFKQSWQTLGLKLERWIPEARKPALTVACGVILGALVSLSSIGAGAIGATLILLLYPRLKARDIVGTDIAHAVPLTLVAGIGHASLGNVDWSLLLSLLIGSLPGIWLGAQLTRRLPEGVVRSLLCASLLTAGWKVIH</sequence>
<evidence type="ECO:0000256" key="2">
    <source>
        <dbReference type="ARBA" id="ARBA00022692"/>
    </source>
</evidence>
<dbReference type="OrthoDB" id="5189995at2"/>
<dbReference type="InterPro" id="IPR002781">
    <property type="entry name" value="TM_pro_TauE-like"/>
</dbReference>
<evidence type="ECO:0000256" key="1">
    <source>
        <dbReference type="ARBA" id="ARBA00004141"/>
    </source>
</evidence>
<keyword evidence="2 5" id="KW-0812">Transmembrane</keyword>
<dbReference type="Proteomes" id="UP000295110">
    <property type="component" value="Unassembled WGS sequence"/>
</dbReference>
<feature type="transmembrane region" description="Helical" evidence="5">
    <location>
        <begin position="150"/>
        <end position="183"/>
    </location>
</feature>
<comment type="similarity">
    <text evidence="5">Belongs to the 4-toluene sulfonate uptake permease (TSUP) (TC 2.A.102) family.</text>
</comment>
<protein>
    <recommendedName>
        <fullName evidence="5">Probable membrane transporter protein</fullName>
    </recommendedName>
</protein>
<dbReference type="EMBL" id="SMBU01000003">
    <property type="protein sequence ID" value="TCV03557.1"/>
    <property type="molecule type" value="Genomic_DNA"/>
</dbReference>
<evidence type="ECO:0000256" key="3">
    <source>
        <dbReference type="ARBA" id="ARBA00022989"/>
    </source>
</evidence>
<dbReference type="Pfam" id="PF01925">
    <property type="entry name" value="TauE"/>
    <property type="match status" value="1"/>
</dbReference>
<gene>
    <name evidence="6" type="ORF">EV671_1003212</name>
</gene>
<keyword evidence="7" id="KW-1185">Reference proteome</keyword>
<comment type="subcellular location">
    <subcellularLocation>
        <location evidence="5">Cell membrane</location>
        <topology evidence="5">Multi-pass membrane protein</topology>
    </subcellularLocation>
    <subcellularLocation>
        <location evidence="1">Membrane</location>
        <topology evidence="1">Multi-pass membrane protein</topology>
    </subcellularLocation>
</comment>
<organism evidence="6 7">
    <name type="scientific">Roseateles saccharophilus</name>
    <name type="common">Pseudomonas saccharophila</name>
    <dbReference type="NCBI Taxonomy" id="304"/>
    <lineage>
        <taxon>Bacteria</taxon>
        <taxon>Pseudomonadati</taxon>
        <taxon>Pseudomonadota</taxon>
        <taxon>Betaproteobacteria</taxon>
        <taxon>Burkholderiales</taxon>
        <taxon>Sphaerotilaceae</taxon>
        <taxon>Roseateles</taxon>
    </lineage>
</organism>
<keyword evidence="3 5" id="KW-1133">Transmembrane helix</keyword>
<dbReference type="AlphaFoldDB" id="A0A4R3VDX1"/>
<dbReference type="PANTHER" id="PTHR43701">
    <property type="entry name" value="MEMBRANE TRANSPORTER PROTEIN MJ0441-RELATED"/>
    <property type="match status" value="1"/>
</dbReference>
<dbReference type="InterPro" id="IPR051598">
    <property type="entry name" value="TSUP/Inactive_protease-like"/>
</dbReference>
<proteinExistence type="inferred from homology"/>
<feature type="transmembrane region" description="Helical" evidence="5">
    <location>
        <begin position="107"/>
        <end position="129"/>
    </location>
</feature>
<keyword evidence="5" id="KW-1003">Cell membrane</keyword>
<name>A0A4R3VDX1_ROSSA</name>
<comment type="caution">
    <text evidence="6">The sequence shown here is derived from an EMBL/GenBank/DDBJ whole genome shotgun (WGS) entry which is preliminary data.</text>
</comment>
<evidence type="ECO:0000256" key="5">
    <source>
        <dbReference type="RuleBase" id="RU363041"/>
    </source>
</evidence>